<dbReference type="RefSeq" id="WP_119443555.1">
    <property type="nucleotide sequence ID" value="NZ_CP032317.1"/>
</dbReference>
<evidence type="ECO:0000313" key="3">
    <source>
        <dbReference type="Proteomes" id="UP000262802"/>
    </source>
</evidence>
<keyword evidence="3" id="KW-1185">Reference proteome</keyword>
<dbReference type="Proteomes" id="UP000262802">
    <property type="component" value="Chromosome"/>
</dbReference>
<proteinExistence type="predicted"/>
<dbReference type="InterPro" id="IPR032774">
    <property type="entry name" value="WG_beta_rep"/>
</dbReference>
<dbReference type="EMBL" id="CP032317">
    <property type="protein sequence ID" value="AYA35967.1"/>
    <property type="molecule type" value="Genomic_DNA"/>
</dbReference>
<dbReference type="OrthoDB" id="9810066at2"/>
<dbReference type="KEGG" id="hyh:D3Y59_02195"/>
<feature type="signal peptide" evidence="1">
    <location>
        <begin position="1"/>
        <end position="20"/>
    </location>
</feature>
<protein>
    <submittedName>
        <fullName evidence="2">WG repeat-containing protein</fullName>
    </submittedName>
</protein>
<evidence type="ECO:0000313" key="2">
    <source>
        <dbReference type="EMBL" id="AYA35967.1"/>
    </source>
</evidence>
<accession>A0A3B7RP12</accession>
<dbReference type="Pfam" id="PF14903">
    <property type="entry name" value="WG_beta_rep"/>
    <property type="match status" value="2"/>
</dbReference>
<gene>
    <name evidence="2" type="ORF">D3Y59_02195</name>
</gene>
<dbReference type="PANTHER" id="PTHR37841:SF1">
    <property type="entry name" value="DUF3298 DOMAIN-CONTAINING PROTEIN"/>
    <property type="match status" value="1"/>
</dbReference>
<keyword evidence="1" id="KW-0732">Signal</keyword>
<dbReference type="PANTHER" id="PTHR37841">
    <property type="entry name" value="GLR2918 PROTEIN"/>
    <property type="match status" value="1"/>
</dbReference>
<evidence type="ECO:0000256" key="1">
    <source>
        <dbReference type="SAM" id="SignalP"/>
    </source>
</evidence>
<sequence length="709" mass="78220">MRSVLLFLMLLVSFCATSQAIHNLSFEPEANRRQPLLMWAHRGSQAIRLSIDTTQARQGRGSLLIDATRASAPVRLAFVQGQRWGYLDANGKVAIAPRFVRAQPFSEGLAAVRQHGRYGYIDAQGAFAIAAAYDYAEPFRHGYATVWRNGTPLLINPTGQVQFQGAYQSWETHFGEAGPDYLIATTRTGRQGVLSPQGRLLIDTVYSAISAFSHERAIVTEWLLPNVPDEKYRSAGRGVIDWQGRLVVPFGRYHQIEPFQEGLAKVDIPASSPTATDDDGFINPAGELVLRLPATQMRVAHEASGFGSGVVAVETYRGQSYRRQQRTKQVGLMDVRGQLLFSSKDLIRLAPYPANQTIAQTSKGQWQVLDKRGRLLNTAVIEEIYFERNHSSDDVFAGGWALVRTAAGIGAIDTSGRFVLGPREFPFSFDDAFRLGNRLYFSVNVSQAENQYDYRIGYWDLKTNALVSPRFQQIGEPAGTGTELRLAVLDNRLAYIDAAGTVVWQQPPGDTLAQVALNLDYMRRATYGAASPAELERYGGVGGHAKSTNKPQPIGELSFRAGALSFTVPPQPSSPATGARAAAVMQLANTTADTVFFSAQDGLLYLTVQALNPAGQWQDIEYVPGSSCGNSDHTVYLPASHYWQFAAPAFEGEFQTKLRAKVLVKRSRNPDDFEQVVLYSNEFMGGVNPGQFWRKLEYVSSGIMDPYRE</sequence>
<name>A0A3B7RP12_9BACT</name>
<dbReference type="SUPFAM" id="SSF69360">
    <property type="entry name" value="Cell wall binding repeat"/>
    <property type="match status" value="1"/>
</dbReference>
<organism evidence="2 3">
    <name type="scientific">Hymenobacter oligotrophus</name>
    <dbReference type="NCBI Taxonomy" id="2319843"/>
    <lineage>
        <taxon>Bacteria</taxon>
        <taxon>Pseudomonadati</taxon>
        <taxon>Bacteroidota</taxon>
        <taxon>Cytophagia</taxon>
        <taxon>Cytophagales</taxon>
        <taxon>Hymenobacteraceae</taxon>
        <taxon>Hymenobacter</taxon>
    </lineage>
</organism>
<reference evidence="2 3" key="1">
    <citation type="submission" date="2018-09" db="EMBL/GenBank/DDBJ databases">
        <title>Hymenobacter medium sp. nov., isolated from R2A medium.</title>
        <authorList>
            <person name="Yingchao G."/>
        </authorList>
    </citation>
    <scope>NUCLEOTIDE SEQUENCE [LARGE SCALE GENOMIC DNA]</scope>
    <source>
        <strain evidence="3">sh-6</strain>
    </source>
</reference>
<dbReference type="AlphaFoldDB" id="A0A3B7RP12"/>
<feature type="chain" id="PRO_5017588406" evidence="1">
    <location>
        <begin position="21"/>
        <end position="709"/>
    </location>
</feature>